<feature type="transmembrane region" description="Helical" evidence="7">
    <location>
        <begin position="109"/>
        <end position="128"/>
    </location>
</feature>
<evidence type="ECO:0000256" key="3">
    <source>
        <dbReference type="ARBA" id="ARBA00022692"/>
    </source>
</evidence>
<evidence type="ECO:0000256" key="5">
    <source>
        <dbReference type="ARBA" id="ARBA00023136"/>
    </source>
</evidence>
<dbReference type="SUPFAM" id="SSF54928">
    <property type="entry name" value="RNA-binding domain, RBD"/>
    <property type="match status" value="1"/>
</dbReference>
<accession>A0A8C4WX83</accession>
<evidence type="ECO:0000259" key="8">
    <source>
        <dbReference type="Pfam" id="PF09402"/>
    </source>
</evidence>
<keyword evidence="5 7" id="KW-0472">Membrane</keyword>
<evidence type="ECO:0000256" key="1">
    <source>
        <dbReference type="ARBA" id="ARBA00004540"/>
    </source>
</evidence>
<dbReference type="InterPro" id="IPR034394">
    <property type="entry name" value="Man1_RRM"/>
</dbReference>
<keyword evidence="10" id="KW-1185">Reference proteome</keyword>
<proteinExistence type="predicted"/>
<dbReference type="GeneTree" id="ENSGT00940000157643"/>
<dbReference type="PANTHER" id="PTHR13428">
    <property type="entry name" value="INNER NUCLEAR MEMBRANE PROTEIN MAN1 LEM DOMAIN CONTAINING PROTEIN"/>
    <property type="match status" value="1"/>
</dbReference>
<keyword evidence="4 7" id="KW-1133">Transmembrane helix</keyword>
<evidence type="ECO:0000256" key="2">
    <source>
        <dbReference type="ARBA" id="ARBA00022553"/>
    </source>
</evidence>
<dbReference type="Pfam" id="PF09402">
    <property type="entry name" value="MSC"/>
    <property type="match status" value="1"/>
</dbReference>
<organism evidence="9 10">
    <name type="scientific">Eptatretus burgeri</name>
    <name type="common">Inshore hagfish</name>
    <dbReference type="NCBI Taxonomy" id="7764"/>
    <lineage>
        <taxon>Eukaryota</taxon>
        <taxon>Metazoa</taxon>
        <taxon>Chordata</taxon>
        <taxon>Craniata</taxon>
        <taxon>Vertebrata</taxon>
        <taxon>Cyclostomata</taxon>
        <taxon>Myxini</taxon>
        <taxon>Myxiniformes</taxon>
        <taxon>Myxinidae</taxon>
        <taxon>Eptatretinae</taxon>
        <taxon>Eptatretus</taxon>
    </lineage>
</organism>
<sequence length="366" mass="42713">MLQVLGSLYNHLGVIAGDYDCGDHAHTRRISLEDARDFILEKNLKYKSFNDSLQRIINSTSDLGMRLIGEESNVRVRNVAEVRFLESTHPRMSLSCRIWRACISVLRKALLFLIGVAVVWFVLAYIHYRWRKEEEEVRQVYHMAERITDTLQSHSQRCRDDEALPPFLPMENVKNMIIPQHDRARLRRVWERAVAFICKHEPRAKQELRSVGGQDCPVWRWIPSIRSTLQRSQGKIWQGKAFQWDRRTYPSPTPCLKIRNMFDPDMEVGETWHLPIHDAILDRCRDNDGIAHIEVDKSSHEGCVYIKCLAPEHAGKAFKALHGSWFDGKLVTVKYLRLDRYHQRFPHAIHSNSPLHRTSHVVLPSS</sequence>
<dbReference type="GO" id="GO:0005637">
    <property type="term" value="C:nuclear inner membrane"/>
    <property type="evidence" value="ECO:0007669"/>
    <property type="project" value="UniProtKB-SubCell"/>
</dbReference>
<dbReference type="PANTHER" id="PTHR13428:SF12">
    <property type="entry name" value="INNER NUCLEAR MEMBRANE PROTEIN MAN1"/>
    <property type="match status" value="1"/>
</dbReference>
<dbReference type="InterPro" id="IPR052277">
    <property type="entry name" value="INM_ESCRT-Associated"/>
</dbReference>
<dbReference type="InterPro" id="IPR018996">
    <property type="entry name" value="Man1/Src1-like_C"/>
</dbReference>
<dbReference type="Ensembl" id="ENSEBUT00000018017.1">
    <property type="protein sequence ID" value="ENSEBUP00000017441.1"/>
    <property type="gene ID" value="ENSEBUG00000010900.1"/>
</dbReference>
<dbReference type="FunFam" id="3.30.70.330:FF:000176">
    <property type="entry name" value="Inner nuclear membrane protein Man1"/>
    <property type="match status" value="1"/>
</dbReference>
<comment type="subcellular location">
    <subcellularLocation>
        <location evidence="1">Nucleus inner membrane</location>
    </subcellularLocation>
</comment>
<protein>
    <recommendedName>
        <fullName evidence="8">Man1/Src1-like C-terminal domain-containing protein</fullName>
    </recommendedName>
</protein>
<dbReference type="CDD" id="cd12286">
    <property type="entry name" value="RRM_Man1"/>
    <property type="match status" value="1"/>
</dbReference>
<feature type="domain" description="Man1/Src1-like C-terminal" evidence="8">
    <location>
        <begin position="10"/>
        <end position="222"/>
    </location>
</feature>
<dbReference type="InterPro" id="IPR035979">
    <property type="entry name" value="RBD_domain_sf"/>
</dbReference>
<dbReference type="InterPro" id="IPR041885">
    <property type="entry name" value="MAN1_winged_helix_dom"/>
</dbReference>
<dbReference type="OMA" id="ITENPHW"/>
<keyword evidence="6" id="KW-0539">Nucleus</keyword>
<dbReference type="Gene3D" id="3.30.70.330">
    <property type="match status" value="1"/>
</dbReference>
<evidence type="ECO:0000313" key="9">
    <source>
        <dbReference type="Ensembl" id="ENSEBUP00000017441.1"/>
    </source>
</evidence>
<dbReference type="AlphaFoldDB" id="A0A8C4WX83"/>
<keyword evidence="3 7" id="KW-0812">Transmembrane</keyword>
<dbReference type="GO" id="GO:0006998">
    <property type="term" value="P:nuclear envelope organization"/>
    <property type="evidence" value="ECO:0007669"/>
    <property type="project" value="TreeGrafter"/>
</dbReference>
<dbReference type="GO" id="GO:0030514">
    <property type="term" value="P:negative regulation of BMP signaling pathway"/>
    <property type="evidence" value="ECO:0007669"/>
    <property type="project" value="TreeGrafter"/>
</dbReference>
<evidence type="ECO:0000313" key="10">
    <source>
        <dbReference type="Proteomes" id="UP000694388"/>
    </source>
</evidence>
<name>A0A8C4WX83_EPTBU</name>
<evidence type="ECO:0000256" key="6">
    <source>
        <dbReference type="ARBA" id="ARBA00023242"/>
    </source>
</evidence>
<evidence type="ECO:0000256" key="4">
    <source>
        <dbReference type="ARBA" id="ARBA00022989"/>
    </source>
</evidence>
<reference evidence="9" key="1">
    <citation type="submission" date="2025-05" db="UniProtKB">
        <authorList>
            <consortium name="Ensembl"/>
        </authorList>
    </citation>
    <scope>IDENTIFICATION</scope>
</reference>
<dbReference type="Proteomes" id="UP000694388">
    <property type="component" value="Unplaced"/>
</dbReference>
<keyword evidence="2" id="KW-0597">Phosphoprotein</keyword>
<evidence type="ECO:0000256" key="7">
    <source>
        <dbReference type="SAM" id="Phobius"/>
    </source>
</evidence>
<dbReference type="InterPro" id="IPR012677">
    <property type="entry name" value="Nucleotide-bd_a/b_plait_sf"/>
</dbReference>
<dbReference type="Ensembl" id="ENSEBUT00000018036.1">
    <property type="protein sequence ID" value="ENSEBUP00000017460.1"/>
    <property type="gene ID" value="ENSEBUG00000010900.1"/>
</dbReference>
<dbReference type="GO" id="GO:0031490">
    <property type="term" value="F:chromatin DNA binding"/>
    <property type="evidence" value="ECO:0007669"/>
    <property type="project" value="TreeGrafter"/>
</dbReference>
<dbReference type="Gene3D" id="1.10.10.1180">
    <property type="entry name" value="MAN1, winged-helix domain"/>
    <property type="match status" value="1"/>
</dbReference>